<feature type="chain" id="PRO_5047124468" description="T9SS type A sorting domain-containing protein" evidence="1">
    <location>
        <begin position="24"/>
        <end position="601"/>
    </location>
</feature>
<comment type="caution">
    <text evidence="2">The sequence shown here is derived from an EMBL/GenBank/DDBJ whole genome shotgun (WGS) entry which is preliminary data.</text>
</comment>
<dbReference type="SUPFAM" id="SSF51126">
    <property type="entry name" value="Pectin lyase-like"/>
    <property type="match status" value="1"/>
</dbReference>
<accession>A0ABP8GAB3</accession>
<dbReference type="RefSeq" id="WP_345253218.1">
    <property type="nucleotide sequence ID" value="NZ_BAABGY010000002.1"/>
</dbReference>
<evidence type="ECO:0000313" key="2">
    <source>
        <dbReference type="EMBL" id="GAA4320599.1"/>
    </source>
</evidence>
<reference evidence="3" key="1">
    <citation type="journal article" date="2019" name="Int. J. Syst. Evol. Microbiol.">
        <title>The Global Catalogue of Microorganisms (GCM) 10K type strain sequencing project: providing services to taxonomists for standard genome sequencing and annotation.</title>
        <authorList>
            <consortium name="The Broad Institute Genomics Platform"/>
            <consortium name="The Broad Institute Genome Sequencing Center for Infectious Disease"/>
            <person name="Wu L."/>
            <person name="Ma J."/>
        </authorList>
    </citation>
    <scope>NUCLEOTIDE SEQUENCE [LARGE SCALE GENOMIC DNA]</scope>
    <source>
        <strain evidence="3">JCM 17919</strain>
    </source>
</reference>
<name>A0ABP8GAB3_9BACT</name>
<evidence type="ECO:0000313" key="3">
    <source>
        <dbReference type="Proteomes" id="UP001501725"/>
    </source>
</evidence>
<organism evidence="2 3">
    <name type="scientific">Flaviaesturariibacter amylovorans</name>
    <dbReference type="NCBI Taxonomy" id="1084520"/>
    <lineage>
        <taxon>Bacteria</taxon>
        <taxon>Pseudomonadati</taxon>
        <taxon>Bacteroidota</taxon>
        <taxon>Chitinophagia</taxon>
        <taxon>Chitinophagales</taxon>
        <taxon>Chitinophagaceae</taxon>
        <taxon>Flaviaestuariibacter</taxon>
    </lineage>
</organism>
<protein>
    <recommendedName>
        <fullName evidence="4">T9SS type A sorting domain-containing protein</fullName>
    </recommendedName>
</protein>
<evidence type="ECO:0008006" key="4">
    <source>
        <dbReference type="Google" id="ProtNLM"/>
    </source>
</evidence>
<dbReference type="InterPro" id="IPR011050">
    <property type="entry name" value="Pectin_lyase_fold/virulence"/>
</dbReference>
<keyword evidence="1" id="KW-0732">Signal</keyword>
<evidence type="ECO:0000256" key="1">
    <source>
        <dbReference type="SAM" id="SignalP"/>
    </source>
</evidence>
<dbReference type="EMBL" id="BAABGY010000002">
    <property type="protein sequence ID" value="GAA4320599.1"/>
    <property type="molecule type" value="Genomic_DNA"/>
</dbReference>
<feature type="signal peptide" evidence="1">
    <location>
        <begin position="1"/>
        <end position="23"/>
    </location>
</feature>
<sequence length="601" mass="63342">MSGVSVRLLALCLCLLGVIPARTQVSVSATAGAGGPTSYPKLSAAFDAINAGTHRGVITVTITSSYTETVMARLGASGSGPAQYSSVQVQPATGGNITVTSDLTGPMIRLDGAKNVTIDGRNPTTEEPGCTFMNTRQFGDSYVIEFTNGASQNLVRYCTLRGSVGVVYMGYTNTGNGNNFNTIEHCRIGNAGAYPYTCISSAGDQTAVNTGNRYLNNQIYNFSQYGYYEGNFSPTGASLNTVLEGNEFFMEGTPPAVSNEIAAIHIDNLAYNVTISRNYIHDLKAPAVPGPATTLAGIQLVGVDLIRVTNNMIVLESETAPSVAGIQQYSMFTTGIKINYNTVLIRGTATVPTSSVAFYRSLNATSHDTVRNNIFVNTRVAPLNAGLYQSALVLPAAAGGLLPIHSDYNILYSSGNAGNVLGVLQGSGGSANVSTTLAGWTAAANQDQHSLQALPVFVSNTDLHLQPAANAAIGNRGIPVPDIGTDYDGTARHPSTPDIGADEFSPPVVTSLVHPESPVSVRLSPNPVSEEAWLHVQSRKAGTMYWTLTDASGRTVLRFRQALPAGTYTEALHLGWLPAGIYQLAAVMGAERVAQIRFIKK</sequence>
<dbReference type="Proteomes" id="UP001501725">
    <property type="component" value="Unassembled WGS sequence"/>
</dbReference>
<keyword evidence="3" id="KW-1185">Reference proteome</keyword>
<gene>
    <name evidence="2" type="ORF">GCM10023184_05830</name>
</gene>
<proteinExistence type="predicted"/>